<protein>
    <submittedName>
        <fullName evidence="2">Uncharacterized protein</fullName>
    </submittedName>
</protein>
<name>A0A1Q9EXE8_SYMMI</name>
<accession>A0A1Q9EXE8</accession>
<comment type="caution">
    <text evidence="2">The sequence shown here is derived from an EMBL/GenBank/DDBJ whole genome shotgun (WGS) entry which is preliminary data.</text>
</comment>
<reference evidence="2 3" key="1">
    <citation type="submission" date="2016-02" db="EMBL/GenBank/DDBJ databases">
        <title>Genome analysis of coral dinoflagellate symbionts highlights evolutionary adaptations to a symbiotic lifestyle.</title>
        <authorList>
            <person name="Aranda M."/>
            <person name="Li Y."/>
            <person name="Liew Y.J."/>
            <person name="Baumgarten S."/>
            <person name="Simakov O."/>
            <person name="Wilson M."/>
            <person name="Piel J."/>
            <person name="Ashoor H."/>
            <person name="Bougouffa S."/>
            <person name="Bajic V.B."/>
            <person name="Ryu T."/>
            <person name="Ravasi T."/>
            <person name="Bayer T."/>
            <person name="Micklem G."/>
            <person name="Kim H."/>
            <person name="Bhak J."/>
            <person name="Lajeunesse T.C."/>
            <person name="Voolstra C.R."/>
        </authorList>
    </citation>
    <scope>NUCLEOTIDE SEQUENCE [LARGE SCALE GENOMIC DNA]</scope>
    <source>
        <strain evidence="2 3">CCMP2467</strain>
    </source>
</reference>
<organism evidence="2 3">
    <name type="scientific">Symbiodinium microadriaticum</name>
    <name type="common">Dinoflagellate</name>
    <name type="synonym">Zooxanthella microadriatica</name>
    <dbReference type="NCBI Taxonomy" id="2951"/>
    <lineage>
        <taxon>Eukaryota</taxon>
        <taxon>Sar</taxon>
        <taxon>Alveolata</taxon>
        <taxon>Dinophyceae</taxon>
        <taxon>Suessiales</taxon>
        <taxon>Symbiodiniaceae</taxon>
        <taxon>Symbiodinium</taxon>
    </lineage>
</organism>
<evidence type="ECO:0000256" key="1">
    <source>
        <dbReference type="SAM" id="Phobius"/>
    </source>
</evidence>
<proteinExistence type="predicted"/>
<dbReference type="AlphaFoldDB" id="A0A1Q9EXE8"/>
<dbReference type="EMBL" id="LSRX01000048">
    <property type="protein sequence ID" value="OLQ12124.1"/>
    <property type="molecule type" value="Genomic_DNA"/>
</dbReference>
<dbReference type="OrthoDB" id="431024at2759"/>
<keyword evidence="3" id="KW-1185">Reference proteome</keyword>
<gene>
    <name evidence="2" type="ORF">AK812_SmicGene3969</name>
</gene>
<evidence type="ECO:0000313" key="2">
    <source>
        <dbReference type="EMBL" id="OLQ12124.1"/>
    </source>
</evidence>
<evidence type="ECO:0000313" key="3">
    <source>
        <dbReference type="Proteomes" id="UP000186817"/>
    </source>
</evidence>
<keyword evidence="1" id="KW-1133">Transmembrane helix</keyword>
<feature type="transmembrane region" description="Helical" evidence="1">
    <location>
        <begin position="604"/>
        <end position="626"/>
    </location>
</feature>
<keyword evidence="1" id="KW-0812">Transmembrane</keyword>
<sequence>MTLLTSSLYSSGYVHVVGGRSRPPEAFASTLLLGKVLAFMQRRAMQFRVLARGLLADVLAEEAKQMKALREKTWNKGFCKGDFRSVDKDLQRCKDGRIVVWSKDGNRRKDLEEPTFVELDGTKNRLVKNISVCFAAALLVLCSSIRCSAATPSEEPGCAADTDVLLQQRHESPISRGMQLAELIKLSDDPSAAKSEIDVPSGQVVDINIGTNLSPMKSAGDNFLVLVDPLPEVCDKLNVWGDPHIYILDGDKFDLFENGTHPIFEFSGQKLVQPKQKGPAEVDWELHCGGPLDGAGLAAGPFHGTLPPGTGMFSSKDEDYVTSFEYVNEKRGISLRVSMPNMADGQFLQGQINPRRSCAGEISEAEGINAQIFEDCISVLTSELAAAKSLPQYLEQRYGFKSFLQELRSASVRNTKPLLSAATVRLQMWGMNAGSAVTQMFVLEQHVNSLFRPPLALAVMAAAAKLVTTAWVMDEPLLKSSAALNQEVHGLRTKVLRLLLRLLFLALALSQLLEDFFSATGYLGHLQGFQKMHALALMLAFSPNTVAAVAGTWMIEVKMSWTHRLFLQPDMLGVISDAIALVYWGVLGFVYVFPLFLFGTTHGVLGFCVMCYAFTYDLITFPWRLVTGHMAEIWVAVPVIIAGALLAMMYVLVMMGYYSLVKFRYPDIAQSAPAGGDKEKIFKAFKDDGSASFAGTWILWWELWIRFRVWESIRKDGTVREKLRPKEDRKEDDHGGFQLVGNAIPIDPVPQNVAYLKEAIQKKMGVTGQLARGRWQSLGNGWVRRQAVGFSSYGRGESSVSSQLTDIGAIYSTGHAFAAVKTDGSLDQMPHQVAARIFGAARDVGLAKLGGSPTGELEMDSAPFTKVEEVQDGEKCILNNEGLMLALAGKVLGCLSMPMVQLCVVIASQVYLGHGAWEAANTSFQERTWDHYFDHSHPLRWFGTALRLQPFKLLWMYI</sequence>
<keyword evidence="1" id="KW-0472">Membrane</keyword>
<feature type="transmembrane region" description="Helical" evidence="1">
    <location>
        <begin position="578"/>
        <end position="598"/>
    </location>
</feature>
<feature type="transmembrane region" description="Helical" evidence="1">
    <location>
        <begin position="533"/>
        <end position="557"/>
    </location>
</feature>
<dbReference type="Proteomes" id="UP000186817">
    <property type="component" value="Unassembled WGS sequence"/>
</dbReference>
<feature type="transmembrane region" description="Helical" evidence="1">
    <location>
        <begin position="633"/>
        <end position="658"/>
    </location>
</feature>